<dbReference type="GO" id="GO:0008270">
    <property type="term" value="F:zinc ion binding"/>
    <property type="evidence" value="ECO:0007669"/>
    <property type="project" value="UniProtKB-KW"/>
</dbReference>
<keyword evidence="4 7" id="KW-0863">Zinc-finger</keyword>
<dbReference type="SUPFAM" id="SSF57667">
    <property type="entry name" value="beta-beta-alpha zinc fingers"/>
    <property type="match status" value="3"/>
</dbReference>
<dbReference type="SMART" id="SM00355">
    <property type="entry name" value="ZnF_C2H2"/>
    <property type="match status" value="5"/>
</dbReference>
<keyword evidence="10" id="KW-1185">Reference proteome</keyword>
<evidence type="ECO:0000313" key="9">
    <source>
        <dbReference type="EMBL" id="VDI61883.1"/>
    </source>
</evidence>
<dbReference type="Gene3D" id="3.30.160.60">
    <property type="entry name" value="Classic Zinc Finger"/>
    <property type="match status" value="3"/>
</dbReference>
<dbReference type="PROSITE" id="PS00028">
    <property type="entry name" value="ZINC_FINGER_C2H2_1"/>
    <property type="match status" value="2"/>
</dbReference>
<keyword evidence="3" id="KW-0677">Repeat</keyword>
<dbReference type="FunFam" id="3.30.160.60:FF:000145">
    <property type="entry name" value="Zinc finger protein 574"/>
    <property type="match status" value="1"/>
</dbReference>
<protein>
    <recommendedName>
        <fullName evidence="8">C2H2-type domain-containing protein</fullName>
    </recommendedName>
</protein>
<dbReference type="AlphaFoldDB" id="A0A8B6GBT6"/>
<dbReference type="InterPro" id="IPR013087">
    <property type="entry name" value="Znf_C2H2_type"/>
</dbReference>
<evidence type="ECO:0000256" key="2">
    <source>
        <dbReference type="ARBA" id="ARBA00022723"/>
    </source>
</evidence>
<evidence type="ECO:0000256" key="5">
    <source>
        <dbReference type="ARBA" id="ARBA00022833"/>
    </source>
</evidence>
<keyword evidence="6" id="KW-0539">Nucleus</keyword>
<evidence type="ECO:0000313" key="10">
    <source>
        <dbReference type="Proteomes" id="UP000596742"/>
    </source>
</evidence>
<evidence type="ECO:0000256" key="7">
    <source>
        <dbReference type="PROSITE-ProRule" id="PRU00042"/>
    </source>
</evidence>
<feature type="domain" description="C2H2-type" evidence="8">
    <location>
        <begin position="197"/>
        <end position="224"/>
    </location>
</feature>
<evidence type="ECO:0000259" key="8">
    <source>
        <dbReference type="PROSITE" id="PS50157"/>
    </source>
</evidence>
<sequence>MNEVHYGIYGLEEELLPKITDNSKMSEEGAGQSSDMSMEGAGQSFDICEEGTGQSSDVNVQVISDTGKVRKYVYKFKGAKPYKCGVCNKAFNDQDSVERHISSHTIRIVNPFLCTECGAEFEEKKLLEQHKLHAEFKHYKCKQSKRCRRSFHTKHGLVIHERTHRDKPFYCSICDTSYYSNILLKNHIANAHNETLYKCGLCKKVFTQHGLLRKHMKEHANDEHGKESGKVYKCDACQKEYSETSNLQALSMDIENKDLKIYFCTDCMSKGINVHQMSNSKYAWK</sequence>
<proteinExistence type="predicted"/>
<dbReference type="OrthoDB" id="10039931at2759"/>
<dbReference type="EMBL" id="UYJE01008194">
    <property type="protein sequence ID" value="VDI61883.1"/>
    <property type="molecule type" value="Genomic_DNA"/>
</dbReference>
<comment type="caution">
    <text evidence="9">The sequence shown here is derived from an EMBL/GenBank/DDBJ whole genome shotgun (WGS) entry which is preliminary data.</text>
</comment>
<name>A0A8B6GBT6_MYTGA</name>
<comment type="subcellular location">
    <subcellularLocation>
        <location evidence="1">Nucleus</location>
    </subcellularLocation>
</comment>
<evidence type="ECO:0000256" key="4">
    <source>
        <dbReference type="ARBA" id="ARBA00022771"/>
    </source>
</evidence>
<feature type="domain" description="C2H2-type" evidence="8">
    <location>
        <begin position="112"/>
        <end position="138"/>
    </location>
</feature>
<organism evidence="9 10">
    <name type="scientific">Mytilus galloprovincialis</name>
    <name type="common">Mediterranean mussel</name>
    <dbReference type="NCBI Taxonomy" id="29158"/>
    <lineage>
        <taxon>Eukaryota</taxon>
        <taxon>Metazoa</taxon>
        <taxon>Spiralia</taxon>
        <taxon>Lophotrochozoa</taxon>
        <taxon>Mollusca</taxon>
        <taxon>Bivalvia</taxon>
        <taxon>Autobranchia</taxon>
        <taxon>Pteriomorphia</taxon>
        <taxon>Mytilida</taxon>
        <taxon>Mytiloidea</taxon>
        <taxon>Mytilidae</taxon>
        <taxon>Mytilinae</taxon>
        <taxon>Mytilus</taxon>
    </lineage>
</organism>
<dbReference type="PANTHER" id="PTHR24379">
    <property type="entry name" value="KRAB AND ZINC FINGER DOMAIN-CONTAINING"/>
    <property type="match status" value="1"/>
</dbReference>
<accession>A0A8B6GBT6</accession>
<dbReference type="GO" id="GO:0005634">
    <property type="term" value="C:nucleus"/>
    <property type="evidence" value="ECO:0007669"/>
    <property type="project" value="UniProtKB-SubCell"/>
</dbReference>
<dbReference type="PROSITE" id="PS50157">
    <property type="entry name" value="ZINC_FINGER_C2H2_2"/>
    <property type="match status" value="4"/>
</dbReference>
<feature type="domain" description="C2H2-type" evidence="8">
    <location>
        <begin position="82"/>
        <end position="105"/>
    </location>
</feature>
<dbReference type="PANTHER" id="PTHR24379:SF121">
    <property type="entry name" value="C2H2-TYPE DOMAIN-CONTAINING PROTEIN"/>
    <property type="match status" value="1"/>
</dbReference>
<reference evidence="9" key="1">
    <citation type="submission" date="2018-11" db="EMBL/GenBank/DDBJ databases">
        <authorList>
            <person name="Alioto T."/>
            <person name="Alioto T."/>
        </authorList>
    </citation>
    <scope>NUCLEOTIDE SEQUENCE</scope>
</reference>
<keyword evidence="2" id="KW-0479">Metal-binding</keyword>
<evidence type="ECO:0000256" key="3">
    <source>
        <dbReference type="ARBA" id="ARBA00022737"/>
    </source>
</evidence>
<evidence type="ECO:0000256" key="6">
    <source>
        <dbReference type="ARBA" id="ARBA00023242"/>
    </source>
</evidence>
<feature type="domain" description="C2H2-type" evidence="8">
    <location>
        <begin position="139"/>
        <end position="169"/>
    </location>
</feature>
<dbReference type="Proteomes" id="UP000596742">
    <property type="component" value="Unassembled WGS sequence"/>
</dbReference>
<evidence type="ECO:0000256" key="1">
    <source>
        <dbReference type="ARBA" id="ARBA00004123"/>
    </source>
</evidence>
<gene>
    <name evidence="9" type="ORF">MGAL_10B084396</name>
</gene>
<dbReference type="Pfam" id="PF00096">
    <property type="entry name" value="zf-C2H2"/>
    <property type="match status" value="3"/>
</dbReference>
<keyword evidence="5" id="KW-0862">Zinc</keyword>
<dbReference type="InterPro" id="IPR036236">
    <property type="entry name" value="Znf_C2H2_sf"/>
</dbReference>